<keyword evidence="1" id="KW-0812">Transmembrane</keyword>
<feature type="transmembrane region" description="Helical" evidence="1">
    <location>
        <begin position="30"/>
        <end position="51"/>
    </location>
</feature>
<gene>
    <name evidence="2" type="ORF">GCM10007894_09760</name>
</gene>
<protein>
    <submittedName>
        <fullName evidence="2">Uncharacterized protein</fullName>
    </submittedName>
</protein>
<accession>A0AA37WX40</accession>
<dbReference type="RefSeq" id="WP_158220681.1">
    <property type="nucleotide sequence ID" value="NZ_BSPO01000002.1"/>
</dbReference>
<organism evidence="2 3">
    <name type="scientific">Paraferrimonas haliotis</name>
    <dbReference type="NCBI Taxonomy" id="2013866"/>
    <lineage>
        <taxon>Bacteria</taxon>
        <taxon>Pseudomonadati</taxon>
        <taxon>Pseudomonadota</taxon>
        <taxon>Gammaproteobacteria</taxon>
        <taxon>Alteromonadales</taxon>
        <taxon>Ferrimonadaceae</taxon>
        <taxon>Paraferrimonas</taxon>
    </lineage>
</organism>
<evidence type="ECO:0000256" key="1">
    <source>
        <dbReference type="SAM" id="Phobius"/>
    </source>
</evidence>
<evidence type="ECO:0000313" key="3">
    <source>
        <dbReference type="Proteomes" id="UP001157439"/>
    </source>
</evidence>
<proteinExistence type="predicted"/>
<keyword evidence="3" id="KW-1185">Reference proteome</keyword>
<dbReference type="EMBL" id="BSPO01000002">
    <property type="protein sequence ID" value="GLS82999.1"/>
    <property type="molecule type" value="Genomic_DNA"/>
</dbReference>
<reference evidence="2 3" key="1">
    <citation type="journal article" date="2014" name="Int. J. Syst. Evol. Microbiol.">
        <title>Complete genome sequence of Corynebacterium casei LMG S-19264T (=DSM 44701T), isolated from a smear-ripened cheese.</title>
        <authorList>
            <consortium name="US DOE Joint Genome Institute (JGI-PGF)"/>
            <person name="Walter F."/>
            <person name="Albersmeier A."/>
            <person name="Kalinowski J."/>
            <person name="Ruckert C."/>
        </authorList>
    </citation>
    <scope>NUCLEOTIDE SEQUENCE [LARGE SCALE GENOMIC DNA]</scope>
    <source>
        <strain evidence="2 3">NBRC 112785</strain>
    </source>
</reference>
<dbReference type="AlphaFoldDB" id="A0AA37WX40"/>
<sequence length="52" mass="5489">MTLLISAIALLAIALHYCAAGNPSSLTWLNRVAGLTVFCGVVELALNYNVLI</sequence>
<dbReference type="Proteomes" id="UP001157439">
    <property type="component" value="Unassembled WGS sequence"/>
</dbReference>
<evidence type="ECO:0000313" key="2">
    <source>
        <dbReference type="EMBL" id="GLS82999.1"/>
    </source>
</evidence>
<comment type="caution">
    <text evidence="2">The sequence shown here is derived from an EMBL/GenBank/DDBJ whole genome shotgun (WGS) entry which is preliminary data.</text>
</comment>
<name>A0AA37WX40_9GAMM</name>
<keyword evidence="1" id="KW-0472">Membrane</keyword>
<keyword evidence="1" id="KW-1133">Transmembrane helix</keyword>